<organism evidence="3 4">
    <name type="scientific">Armillaria solidipes</name>
    <dbReference type="NCBI Taxonomy" id="1076256"/>
    <lineage>
        <taxon>Eukaryota</taxon>
        <taxon>Fungi</taxon>
        <taxon>Dikarya</taxon>
        <taxon>Basidiomycota</taxon>
        <taxon>Agaricomycotina</taxon>
        <taxon>Agaricomycetes</taxon>
        <taxon>Agaricomycetidae</taxon>
        <taxon>Agaricales</taxon>
        <taxon>Marasmiineae</taxon>
        <taxon>Physalacriaceae</taxon>
        <taxon>Armillaria</taxon>
    </lineage>
</organism>
<dbReference type="PANTHER" id="PTHR31836:SF28">
    <property type="entry name" value="SRCR DOMAIN-CONTAINING PROTEIN-RELATED"/>
    <property type="match status" value="1"/>
</dbReference>
<proteinExistence type="predicted"/>
<name>A0A2H3B7I3_9AGAR</name>
<evidence type="ECO:0000313" key="3">
    <source>
        <dbReference type="EMBL" id="PBK66831.1"/>
    </source>
</evidence>
<dbReference type="Proteomes" id="UP000218334">
    <property type="component" value="Unassembled WGS sequence"/>
</dbReference>
<dbReference type="InterPro" id="IPR036908">
    <property type="entry name" value="RlpA-like_sf"/>
</dbReference>
<dbReference type="STRING" id="1076256.A0A2H3B7I3"/>
<feature type="domain" description="RlpA-like protein double-psi beta-barrel" evidence="2">
    <location>
        <begin position="54"/>
        <end position="103"/>
    </location>
</feature>
<reference evidence="4" key="1">
    <citation type="journal article" date="2017" name="Nat. Ecol. Evol.">
        <title>Genome expansion and lineage-specific genetic innovations in the forest pathogenic fungi Armillaria.</title>
        <authorList>
            <person name="Sipos G."/>
            <person name="Prasanna A.N."/>
            <person name="Walter M.C."/>
            <person name="O'Connor E."/>
            <person name="Balint B."/>
            <person name="Krizsan K."/>
            <person name="Kiss B."/>
            <person name="Hess J."/>
            <person name="Varga T."/>
            <person name="Slot J."/>
            <person name="Riley R."/>
            <person name="Boka B."/>
            <person name="Rigling D."/>
            <person name="Barry K."/>
            <person name="Lee J."/>
            <person name="Mihaltcheva S."/>
            <person name="LaButti K."/>
            <person name="Lipzen A."/>
            <person name="Waldron R."/>
            <person name="Moloney N.M."/>
            <person name="Sperisen C."/>
            <person name="Kredics L."/>
            <person name="Vagvoelgyi C."/>
            <person name="Patrignani A."/>
            <person name="Fitzpatrick D."/>
            <person name="Nagy I."/>
            <person name="Doyle S."/>
            <person name="Anderson J.B."/>
            <person name="Grigoriev I.V."/>
            <person name="Gueldener U."/>
            <person name="Muensterkoetter M."/>
            <person name="Nagy L.G."/>
        </authorList>
    </citation>
    <scope>NUCLEOTIDE SEQUENCE [LARGE SCALE GENOMIC DNA]</scope>
    <source>
        <strain evidence="4">28-4</strain>
    </source>
</reference>
<dbReference type="Pfam" id="PF03330">
    <property type="entry name" value="DPBB_1"/>
    <property type="match status" value="1"/>
</dbReference>
<dbReference type="Gene3D" id="2.40.40.10">
    <property type="entry name" value="RlpA-like domain"/>
    <property type="match status" value="1"/>
</dbReference>
<keyword evidence="1" id="KW-0732">Signal</keyword>
<dbReference type="EMBL" id="KZ293439">
    <property type="protein sequence ID" value="PBK66831.1"/>
    <property type="molecule type" value="Genomic_DNA"/>
</dbReference>
<dbReference type="AlphaFoldDB" id="A0A2H3B7I3"/>
<evidence type="ECO:0000256" key="1">
    <source>
        <dbReference type="ARBA" id="ARBA00022729"/>
    </source>
</evidence>
<dbReference type="CDD" id="cd22191">
    <property type="entry name" value="DPBB_RlpA_EXP_N-like"/>
    <property type="match status" value="1"/>
</dbReference>
<accession>A0A2H3B7I3</accession>
<dbReference type="InterPro" id="IPR009009">
    <property type="entry name" value="RlpA-like_DPBB"/>
</dbReference>
<dbReference type="SUPFAM" id="SSF50685">
    <property type="entry name" value="Barwin-like endoglucanases"/>
    <property type="match status" value="1"/>
</dbReference>
<dbReference type="PANTHER" id="PTHR31836">
    <property type="match status" value="1"/>
</dbReference>
<protein>
    <submittedName>
        <fullName evidence="3">Barwin-like endoglucanase</fullName>
    </submittedName>
</protein>
<sequence length="124" mass="13227">MCFSASSNRYRYTNGGTKATFYTLYGFAGACGVITGSDGVSLSTSLYGSGAHCGESIQVQYNGRTVTVKVVDKCTSCAANGIELAADAFQQLDSLDEGLIPVTWNYVQASIWSSKSQRRYCSIA</sequence>
<evidence type="ECO:0000259" key="2">
    <source>
        <dbReference type="Pfam" id="PF03330"/>
    </source>
</evidence>
<gene>
    <name evidence="3" type="ORF">ARMSODRAFT_890158</name>
</gene>
<dbReference type="InterPro" id="IPR051477">
    <property type="entry name" value="Expansin_CellWall"/>
</dbReference>
<keyword evidence="4" id="KW-1185">Reference proteome</keyword>
<evidence type="ECO:0000313" key="4">
    <source>
        <dbReference type="Proteomes" id="UP000218334"/>
    </source>
</evidence>